<dbReference type="InParanoid" id="A0A1X7V040"/>
<dbReference type="AlphaFoldDB" id="A0A1X7V040"/>
<evidence type="ECO:0000256" key="1">
    <source>
        <dbReference type="SAM" id="MobiDB-lite"/>
    </source>
</evidence>
<reference evidence="2" key="1">
    <citation type="submission" date="2017-05" db="UniProtKB">
        <authorList>
            <consortium name="EnsemblMetazoa"/>
        </authorList>
    </citation>
    <scope>IDENTIFICATION</scope>
</reference>
<feature type="compositionally biased region" description="Polar residues" evidence="1">
    <location>
        <begin position="46"/>
        <end position="61"/>
    </location>
</feature>
<evidence type="ECO:0000313" key="2">
    <source>
        <dbReference type="EnsemblMetazoa" id="Aqu2.1.33316_001"/>
    </source>
</evidence>
<dbReference type="EnsemblMetazoa" id="Aqu2.1.33316_001">
    <property type="protein sequence ID" value="Aqu2.1.33316_001"/>
    <property type="gene ID" value="Aqu2.1.33316"/>
</dbReference>
<name>A0A1X7V040_AMPQE</name>
<organism evidence="2">
    <name type="scientific">Amphimedon queenslandica</name>
    <name type="common">Sponge</name>
    <dbReference type="NCBI Taxonomy" id="400682"/>
    <lineage>
        <taxon>Eukaryota</taxon>
        <taxon>Metazoa</taxon>
        <taxon>Porifera</taxon>
        <taxon>Demospongiae</taxon>
        <taxon>Heteroscleromorpha</taxon>
        <taxon>Haplosclerida</taxon>
        <taxon>Niphatidae</taxon>
        <taxon>Amphimedon</taxon>
    </lineage>
</organism>
<protein>
    <submittedName>
        <fullName evidence="2">Uncharacterized protein</fullName>
    </submittedName>
</protein>
<feature type="region of interest" description="Disordered" evidence="1">
    <location>
        <begin position="38"/>
        <end position="61"/>
    </location>
</feature>
<proteinExistence type="predicted"/>
<accession>A0A1X7V040</accession>
<sequence>MSSRGRGIKTFGTGISKRGSVIKTLFLIKFGVAATRGRGRGRETDMSYNKNEATPTSKTRTVSKVGNLAVSRGRGTVGKVKAISRVEGQIIKTEAICKVGASRTSLTVDPGGTREKEVGCTYGN</sequence>